<evidence type="ECO:0000256" key="7">
    <source>
        <dbReference type="SAM" id="Phobius"/>
    </source>
</evidence>
<comment type="caution">
    <text evidence="9">The sequence shown here is derived from an EMBL/GenBank/DDBJ whole genome shotgun (WGS) entry which is preliminary data.</text>
</comment>
<keyword evidence="5 7" id="KW-1133">Transmembrane helix</keyword>
<feature type="domain" description="Major facilitator superfamily (MFS) profile" evidence="8">
    <location>
        <begin position="14"/>
        <end position="423"/>
    </location>
</feature>
<comment type="subcellular location">
    <subcellularLocation>
        <location evidence="1">Cell membrane</location>
        <topology evidence="1">Multi-pass membrane protein</topology>
    </subcellularLocation>
</comment>
<dbReference type="SUPFAM" id="SSF103473">
    <property type="entry name" value="MFS general substrate transporter"/>
    <property type="match status" value="1"/>
</dbReference>
<keyword evidence="10" id="KW-1185">Reference proteome</keyword>
<dbReference type="Pfam" id="PF07690">
    <property type="entry name" value="MFS_1"/>
    <property type="match status" value="1"/>
</dbReference>
<keyword evidence="2" id="KW-0813">Transport</keyword>
<evidence type="ECO:0000313" key="10">
    <source>
        <dbReference type="Proteomes" id="UP001519295"/>
    </source>
</evidence>
<feature type="transmembrane region" description="Helical" evidence="7">
    <location>
        <begin position="367"/>
        <end position="391"/>
    </location>
</feature>
<evidence type="ECO:0000256" key="5">
    <source>
        <dbReference type="ARBA" id="ARBA00022989"/>
    </source>
</evidence>
<keyword evidence="6 7" id="KW-0472">Membrane</keyword>
<evidence type="ECO:0000313" key="9">
    <source>
        <dbReference type="EMBL" id="MBP2365381.1"/>
    </source>
</evidence>
<organism evidence="9 10">
    <name type="scientific">Pseudonocardia parietis</name>
    <dbReference type="NCBI Taxonomy" id="570936"/>
    <lineage>
        <taxon>Bacteria</taxon>
        <taxon>Bacillati</taxon>
        <taxon>Actinomycetota</taxon>
        <taxon>Actinomycetes</taxon>
        <taxon>Pseudonocardiales</taxon>
        <taxon>Pseudonocardiaceae</taxon>
        <taxon>Pseudonocardia</taxon>
    </lineage>
</organism>
<dbReference type="Proteomes" id="UP001519295">
    <property type="component" value="Unassembled WGS sequence"/>
</dbReference>
<dbReference type="InterPro" id="IPR020846">
    <property type="entry name" value="MFS_dom"/>
</dbReference>
<sequence length="437" mass="46488">MTATSTSTNQRTKAVFASWIGTTIEYYDNAAYGVAASLIFAPLFFPSSDPLVGTLLSLASFAVGFIARPVGAVIFGHFGDRIGRKTCLMVTMIMMGVATFAIGVLPTYEQIGIVAPVLLILCRILQGVSVGGEYSGAVLMTVEHSEGNRRGFFGSLVNTGATAGLLLANLVFLPIFALPREQMLDWAWRIPFLLSAVLVVVGYFIRRSVDESPDFADVKERGAVHKLPVLDALRTSGRTIVLVAFGIFAAGVSFTMGSVYSLTYGPTGLGLDNQDMLAVLLPATVVIIICIPLFGQLSDKVGVRPVFLASSASLMVLPFAWFALLDTRHYGLMLLGFMLLFIGYSANYAVVPAYFSQVFPPAVRFSGMAIGFTVGLIGANAFAPSISAYLLSATGGWTAIAFYMSATALVSLIAGIFLKLPEDDKKPSEDPQTVAAA</sequence>
<feature type="transmembrane region" description="Helical" evidence="7">
    <location>
        <begin position="152"/>
        <end position="176"/>
    </location>
</feature>
<feature type="transmembrane region" description="Helical" evidence="7">
    <location>
        <begin position="240"/>
        <end position="264"/>
    </location>
</feature>
<feature type="transmembrane region" description="Helical" evidence="7">
    <location>
        <begin position="188"/>
        <end position="205"/>
    </location>
</feature>
<feature type="transmembrane region" description="Helical" evidence="7">
    <location>
        <begin position="397"/>
        <end position="418"/>
    </location>
</feature>
<dbReference type="Gene3D" id="1.20.1250.20">
    <property type="entry name" value="MFS general substrate transporter like domains"/>
    <property type="match status" value="2"/>
</dbReference>
<dbReference type="CDD" id="cd17369">
    <property type="entry name" value="MFS_ShiA_like"/>
    <property type="match status" value="1"/>
</dbReference>
<protein>
    <submittedName>
        <fullName evidence="9">MFS family permease</fullName>
    </submittedName>
</protein>
<feature type="transmembrane region" description="Helical" evidence="7">
    <location>
        <begin position="51"/>
        <end position="75"/>
    </location>
</feature>
<name>A0ABS4VNM9_9PSEU</name>
<dbReference type="EMBL" id="JAGINU010000001">
    <property type="protein sequence ID" value="MBP2365381.1"/>
    <property type="molecule type" value="Genomic_DNA"/>
</dbReference>
<accession>A0ABS4VNM9</accession>
<evidence type="ECO:0000256" key="3">
    <source>
        <dbReference type="ARBA" id="ARBA00022475"/>
    </source>
</evidence>
<dbReference type="PANTHER" id="PTHR43045">
    <property type="entry name" value="SHIKIMATE TRANSPORTER"/>
    <property type="match status" value="1"/>
</dbReference>
<feature type="transmembrane region" description="Helical" evidence="7">
    <location>
        <begin position="111"/>
        <end position="131"/>
    </location>
</feature>
<feature type="transmembrane region" description="Helical" evidence="7">
    <location>
        <begin position="276"/>
        <end position="294"/>
    </location>
</feature>
<evidence type="ECO:0000259" key="8">
    <source>
        <dbReference type="PROSITE" id="PS50850"/>
    </source>
</evidence>
<reference evidence="9 10" key="1">
    <citation type="submission" date="2021-03" db="EMBL/GenBank/DDBJ databases">
        <title>Sequencing the genomes of 1000 actinobacteria strains.</title>
        <authorList>
            <person name="Klenk H.-P."/>
        </authorList>
    </citation>
    <scope>NUCLEOTIDE SEQUENCE [LARGE SCALE GENOMIC DNA]</scope>
    <source>
        <strain evidence="9 10">DSM 45256</strain>
    </source>
</reference>
<dbReference type="InterPro" id="IPR011701">
    <property type="entry name" value="MFS"/>
</dbReference>
<evidence type="ECO:0000256" key="6">
    <source>
        <dbReference type="ARBA" id="ARBA00023136"/>
    </source>
</evidence>
<proteinExistence type="predicted"/>
<feature type="transmembrane region" description="Helical" evidence="7">
    <location>
        <begin position="330"/>
        <end position="355"/>
    </location>
</feature>
<dbReference type="InterPro" id="IPR036259">
    <property type="entry name" value="MFS_trans_sf"/>
</dbReference>
<dbReference type="RefSeq" id="WP_210025298.1">
    <property type="nucleotide sequence ID" value="NZ_JAGINU010000001.1"/>
</dbReference>
<evidence type="ECO:0000256" key="4">
    <source>
        <dbReference type="ARBA" id="ARBA00022692"/>
    </source>
</evidence>
<feature type="transmembrane region" description="Helical" evidence="7">
    <location>
        <begin position="306"/>
        <end position="324"/>
    </location>
</feature>
<feature type="transmembrane region" description="Helical" evidence="7">
    <location>
        <begin position="87"/>
        <end position="105"/>
    </location>
</feature>
<dbReference type="PROSITE" id="PS50850">
    <property type="entry name" value="MFS"/>
    <property type="match status" value="1"/>
</dbReference>
<gene>
    <name evidence="9" type="ORF">JOF36_001077</name>
</gene>
<evidence type="ECO:0000256" key="2">
    <source>
        <dbReference type="ARBA" id="ARBA00022448"/>
    </source>
</evidence>
<dbReference type="PANTHER" id="PTHR43045:SF1">
    <property type="entry name" value="SHIKIMATE TRANSPORTER"/>
    <property type="match status" value="1"/>
</dbReference>
<keyword evidence="3" id="KW-1003">Cell membrane</keyword>
<keyword evidence="4 7" id="KW-0812">Transmembrane</keyword>
<feature type="transmembrane region" description="Helical" evidence="7">
    <location>
        <begin position="26"/>
        <end position="45"/>
    </location>
</feature>
<evidence type="ECO:0000256" key="1">
    <source>
        <dbReference type="ARBA" id="ARBA00004651"/>
    </source>
</evidence>